<gene>
    <name evidence="1" type="ORF">A8806_11841</name>
</gene>
<dbReference type="RefSeq" id="WP_109733495.1">
    <property type="nucleotide sequence ID" value="NZ_BAAACK010000010.1"/>
</dbReference>
<protein>
    <recommendedName>
        <fullName evidence="3">Permuted papain-like amidase YaeF/Yiix C92 family enzyme</fullName>
    </recommendedName>
</protein>
<evidence type="ECO:0000313" key="2">
    <source>
        <dbReference type="Proteomes" id="UP000245845"/>
    </source>
</evidence>
<dbReference type="Gene3D" id="3.90.1720.10">
    <property type="entry name" value="endopeptidase domain like (from Nostoc punctiforme)"/>
    <property type="match status" value="1"/>
</dbReference>
<name>A0A2Y9BNL9_9FIRM</name>
<dbReference type="AlphaFoldDB" id="A0A2Y9BNL9"/>
<reference evidence="1 2" key="1">
    <citation type="submission" date="2018-05" db="EMBL/GenBank/DDBJ databases">
        <title>The Hungate 1000. A catalogue of reference genomes from the rumen microbiome.</title>
        <authorList>
            <person name="Kelly W."/>
        </authorList>
    </citation>
    <scope>NUCLEOTIDE SEQUENCE [LARGE SCALE GENOMIC DNA]</scope>
    <source>
        <strain evidence="1 2">NLAE-zl-C242</strain>
    </source>
</reference>
<dbReference type="EMBL" id="QGDL01000018">
    <property type="protein sequence ID" value="PWJ22586.1"/>
    <property type="molecule type" value="Genomic_DNA"/>
</dbReference>
<dbReference type="Proteomes" id="UP000245845">
    <property type="component" value="Unassembled WGS sequence"/>
</dbReference>
<keyword evidence="2" id="KW-1185">Reference proteome</keyword>
<evidence type="ECO:0008006" key="3">
    <source>
        <dbReference type="Google" id="ProtNLM"/>
    </source>
</evidence>
<evidence type="ECO:0000313" key="1">
    <source>
        <dbReference type="EMBL" id="PWJ22586.1"/>
    </source>
</evidence>
<dbReference type="OrthoDB" id="1645744at2"/>
<dbReference type="SUPFAM" id="SSF54001">
    <property type="entry name" value="Cysteine proteinases"/>
    <property type="match status" value="1"/>
</dbReference>
<proteinExistence type="predicted"/>
<organism evidence="1 2">
    <name type="scientific">Faecalicatena orotica</name>
    <dbReference type="NCBI Taxonomy" id="1544"/>
    <lineage>
        <taxon>Bacteria</taxon>
        <taxon>Bacillati</taxon>
        <taxon>Bacillota</taxon>
        <taxon>Clostridia</taxon>
        <taxon>Lachnospirales</taxon>
        <taxon>Lachnospiraceae</taxon>
        <taxon>Faecalicatena</taxon>
    </lineage>
</organism>
<sequence>MEQENKKVVTVFLTRYHSTFSDFIYYATGRGYTHASIAIDDENEYYYSFNIKGFRKEYPKRHKRRDKKSIIYRLSVSADSYEKIVKRIQEIDQNKEKFHYSRLGVLLCLLHIPARFKNRYFCSQFVTELLQLTGEIELDKSASLYLPNELPALLERQQCLCGIVWDSV</sequence>
<comment type="caution">
    <text evidence="1">The sequence shown here is derived from an EMBL/GenBank/DDBJ whole genome shotgun (WGS) entry which is preliminary data.</text>
</comment>
<accession>A0A2Y9BNL9</accession>
<dbReference type="InterPro" id="IPR038765">
    <property type="entry name" value="Papain-like_cys_pep_sf"/>
</dbReference>